<dbReference type="PANTHER" id="PTHR43081">
    <property type="entry name" value="ADENYLATE CYCLASE, TERMINAL-DIFFERENTIATION SPECIFIC-RELATED"/>
    <property type="match status" value="1"/>
</dbReference>
<evidence type="ECO:0000313" key="4">
    <source>
        <dbReference type="Proteomes" id="UP000403266"/>
    </source>
</evidence>
<comment type="caution">
    <text evidence="3">The sequence shown here is derived from an EMBL/GenBank/DDBJ whole genome shotgun (WGS) entry which is preliminary data.</text>
</comment>
<feature type="transmembrane region" description="Helical" evidence="1">
    <location>
        <begin position="107"/>
        <end position="128"/>
    </location>
</feature>
<gene>
    <name evidence="3" type="ORF">FS320_04595</name>
</gene>
<dbReference type="CDD" id="cd07302">
    <property type="entry name" value="CHD"/>
    <property type="match status" value="1"/>
</dbReference>
<dbReference type="SUPFAM" id="SSF55073">
    <property type="entry name" value="Nucleotide cyclase"/>
    <property type="match status" value="1"/>
</dbReference>
<feature type="transmembrane region" description="Helical" evidence="1">
    <location>
        <begin position="44"/>
        <end position="64"/>
    </location>
</feature>
<dbReference type="GO" id="GO:0035556">
    <property type="term" value="P:intracellular signal transduction"/>
    <property type="evidence" value="ECO:0007669"/>
    <property type="project" value="InterPro"/>
</dbReference>
<proteinExistence type="predicted"/>
<organism evidence="3 4">
    <name type="scientific">Microvirga tunisiensis</name>
    <dbReference type="NCBI Taxonomy" id="2108360"/>
    <lineage>
        <taxon>Bacteria</taxon>
        <taxon>Pseudomonadati</taxon>
        <taxon>Pseudomonadota</taxon>
        <taxon>Alphaproteobacteria</taxon>
        <taxon>Hyphomicrobiales</taxon>
        <taxon>Methylobacteriaceae</taxon>
        <taxon>Microvirga</taxon>
    </lineage>
</organism>
<feature type="domain" description="Guanylate cyclase" evidence="2">
    <location>
        <begin position="269"/>
        <end position="399"/>
    </location>
</feature>
<dbReference type="AlphaFoldDB" id="A0A5N7MCN2"/>
<keyword evidence="1" id="KW-0812">Transmembrane</keyword>
<protein>
    <submittedName>
        <fullName evidence="3">Adenylate/guanylate cyclase domain-containing protein</fullName>
    </submittedName>
</protein>
<dbReference type="RefSeq" id="WP_152709739.1">
    <property type="nucleotide sequence ID" value="NZ_VOSJ01000008.1"/>
</dbReference>
<name>A0A5N7MCN2_9HYPH</name>
<evidence type="ECO:0000256" key="1">
    <source>
        <dbReference type="SAM" id="Phobius"/>
    </source>
</evidence>
<evidence type="ECO:0000259" key="2">
    <source>
        <dbReference type="PROSITE" id="PS50125"/>
    </source>
</evidence>
<dbReference type="Gene3D" id="3.30.70.1230">
    <property type="entry name" value="Nucleotide cyclase"/>
    <property type="match status" value="1"/>
</dbReference>
<dbReference type="InterPro" id="IPR036259">
    <property type="entry name" value="MFS_trans_sf"/>
</dbReference>
<keyword evidence="1" id="KW-0472">Membrane</keyword>
<accession>A0A5N7MCN2</accession>
<reference evidence="3 4" key="1">
    <citation type="journal article" date="2019" name="Syst. Appl. Microbiol.">
        <title>Microvirga tunisiensis sp. nov., a root nodule symbiotic bacterium isolated from Lupinus micranthus and L. luteus grown in Northern Tunisia.</title>
        <authorList>
            <person name="Msaddak A."/>
            <person name="Rejili M."/>
            <person name="Duran D."/>
            <person name="Mars M."/>
            <person name="Palacios J.M."/>
            <person name="Ruiz-Argueso T."/>
            <person name="Rey L."/>
            <person name="Imperial J."/>
        </authorList>
    </citation>
    <scope>NUCLEOTIDE SEQUENCE [LARGE SCALE GENOMIC DNA]</scope>
    <source>
        <strain evidence="3 4">Lmie10</strain>
    </source>
</reference>
<feature type="transmembrane region" description="Helical" evidence="1">
    <location>
        <begin position="202"/>
        <end position="220"/>
    </location>
</feature>
<dbReference type="OrthoDB" id="9789782at2"/>
<keyword evidence="1" id="KW-1133">Transmembrane helix</keyword>
<dbReference type="GO" id="GO:0004016">
    <property type="term" value="F:adenylate cyclase activity"/>
    <property type="evidence" value="ECO:0007669"/>
    <property type="project" value="UniProtKB-ARBA"/>
</dbReference>
<feature type="transmembrane region" description="Helical" evidence="1">
    <location>
        <begin position="162"/>
        <end position="182"/>
    </location>
</feature>
<keyword evidence="4" id="KW-1185">Reference proteome</keyword>
<sequence length="447" mass="48223">MTPRSRIRAALGLIDNLRTTPVLSDATHRLIREADTGALQRAGLARMVTAGLLLLAVLVTTASVELTNPMALKQVWAAELTLVLFGALGWVGAWLASKRIGIERLPVITAVLDAILVLGNLAYTHWGLGIPGSLFAVFPVAWVVPITMAAAAIHYQPKLQAFVAAIYVIGLSLLAYGGGYLSPAERQQDLSEIIGVFSPQANMVRIVMVFAAGLILILVARQGRLMLERAVRETTLRVNLTRYLPRELAPILTDQAFATLRQGRRISVTVLFVDIRASTTFGETMEPAQLAVFITSFRRRVLRAASRHGGVIDKFTGDGALILFGVPGARDDDASRALACGRTLLTLIERWNAKRGFNPPVRLGIGIHTGDVFCGVVGDESRLEFTVVGETVNIASRIEQATKAADCELLASQETVVTAGEESLWTEAECEPLPGVTRKMVLMKPAG</sequence>
<dbReference type="InterPro" id="IPR001054">
    <property type="entry name" value="A/G_cyclase"/>
</dbReference>
<dbReference type="SMART" id="SM00044">
    <property type="entry name" value="CYCc"/>
    <property type="match status" value="1"/>
</dbReference>
<dbReference type="SUPFAM" id="SSF103473">
    <property type="entry name" value="MFS general substrate transporter"/>
    <property type="match status" value="1"/>
</dbReference>
<dbReference type="Proteomes" id="UP000403266">
    <property type="component" value="Unassembled WGS sequence"/>
</dbReference>
<feature type="transmembrane region" description="Helical" evidence="1">
    <location>
        <begin position="76"/>
        <end position="95"/>
    </location>
</feature>
<evidence type="ECO:0000313" key="3">
    <source>
        <dbReference type="EMBL" id="MPR24527.1"/>
    </source>
</evidence>
<dbReference type="Pfam" id="PF00211">
    <property type="entry name" value="Guanylate_cyc"/>
    <property type="match status" value="1"/>
</dbReference>
<dbReference type="GO" id="GO:0009190">
    <property type="term" value="P:cyclic nucleotide biosynthetic process"/>
    <property type="evidence" value="ECO:0007669"/>
    <property type="project" value="InterPro"/>
</dbReference>
<dbReference type="InterPro" id="IPR050697">
    <property type="entry name" value="Adenylyl/Guanylyl_Cyclase_3/4"/>
</dbReference>
<dbReference type="EMBL" id="VOSK01000007">
    <property type="protein sequence ID" value="MPR24527.1"/>
    <property type="molecule type" value="Genomic_DNA"/>
</dbReference>
<feature type="transmembrane region" description="Helical" evidence="1">
    <location>
        <begin position="134"/>
        <end position="155"/>
    </location>
</feature>
<dbReference type="InterPro" id="IPR029787">
    <property type="entry name" value="Nucleotide_cyclase"/>
</dbReference>
<dbReference type="PANTHER" id="PTHR43081:SF1">
    <property type="entry name" value="ADENYLATE CYCLASE, TERMINAL-DIFFERENTIATION SPECIFIC"/>
    <property type="match status" value="1"/>
</dbReference>
<dbReference type="PROSITE" id="PS50125">
    <property type="entry name" value="GUANYLATE_CYCLASE_2"/>
    <property type="match status" value="1"/>
</dbReference>